<dbReference type="Proteomes" id="UP001054821">
    <property type="component" value="Chromosome 7"/>
</dbReference>
<proteinExistence type="predicted"/>
<evidence type="ECO:0000313" key="1">
    <source>
        <dbReference type="EMBL" id="KAI5317454.1"/>
    </source>
</evidence>
<comment type="caution">
    <text evidence="1">The sequence shown here is derived from an EMBL/GenBank/DDBJ whole genome shotgun (WGS) entry which is preliminary data.</text>
</comment>
<keyword evidence="2" id="KW-1185">Reference proteome</keyword>
<organism evidence="1 2">
    <name type="scientific">Prunus dulcis</name>
    <name type="common">Almond</name>
    <name type="synonym">Amygdalus dulcis</name>
    <dbReference type="NCBI Taxonomy" id="3755"/>
    <lineage>
        <taxon>Eukaryota</taxon>
        <taxon>Viridiplantae</taxon>
        <taxon>Streptophyta</taxon>
        <taxon>Embryophyta</taxon>
        <taxon>Tracheophyta</taxon>
        <taxon>Spermatophyta</taxon>
        <taxon>Magnoliopsida</taxon>
        <taxon>eudicotyledons</taxon>
        <taxon>Gunneridae</taxon>
        <taxon>Pentapetalae</taxon>
        <taxon>rosids</taxon>
        <taxon>fabids</taxon>
        <taxon>Rosales</taxon>
        <taxon>Rosaceae</taxon>
        <taxon>Amygdaloideae</taxon>
        <taxon>Amygdaleae</taxon>
        <taxon>Prunus</taxon>
    </lineage>
</organism>
<gene>
    <name evidence="1" type="ORF">L3X38_037161</name>
</gene>
<sequence>MFENALSKILDKHCLEGHNFPKWFQNLKIVLINEKIAYVLDKLFPLQPPGNNVTEEERAQYVKHIQDDTQAKCYILASMNSELQKQHEHMDAAIDIILHLPELYGEGTCNRWFSAVCELVKTKMVKSTAWAEDDCTH</sequence>
<dbReference type="EMBL" id="JAJFAZ020000007">
    <property type="protein sequence ID" value="KAI5317454.1"/>
    <property type="molecule type" value="Genomic_DNA"/>
</dbReference>
<dbReference type="AlphaFoldDB" id="A0AAD4YQE6"/>
<evidence type="ECO:0000313" key="2">
    <source>
        <dbReference type="Proteomes" id="UP001054821"/>
    </source>
</evidence>
<reference evidence="1 2" key="1">
    <citation type="journal article" date="2022" name="G3 (Bethesda)">
        <title>Whole-genome sequence and methylome profiling of the almond [Prunus dulcis (Mill.) D.A. Webb] cultivar 'Nonpareil'.</title>
        <authorList>
            <person name="D'Amico-Willman K.M."/>
            <person name="Ouma W.Z."/>
            <person name="Meulia T."/>
            <person name="Sideli G.M."/>
            <person name="Gradziel T.M."/>
            <person name="Fresnedo-Ramirez J."/>
        </authorList>
    </citation>
    <scope>NUCLEOTIDE SEQUENCE [LARGE SCALE GENOMIC DNA]</scope>
    <source>
        <strain evidence="1">Clone GOH B32 T37-40</strain>
    </source>
</reference>
<name>A0AAD4YQE6_PRUDU</name>
<accession>A0AAD4YQE6</accession>
<protein>
    <submittedName>
        <fullName evidence="1">Uncharacterized protein</fullName>
    </submittedName>
</protein>